<dbReference type="AlphaFoldDB" id="A0A8C4WZ28"/>
<evidence type="ECO:0000256" key="14">
    <source>
        <dbReference type="SAM" id="Phobius"/>
    </source>
</evidence>
<evidence type="ECO:0000313" key="16">
    <source>
        <dbReference type="Proteomes" id="UP000694388"/>
    </source>
</evidence>
<dbReference type="GO" id="GO:0005307">
    <property type="term" value="F:choline:sodium symporter activity"/>
    <property type="evidence" value="ECO:0007669"/>
    <property type="project" value="TreeGrafter"/>
</dbReference>
<dbReference type="Proteomes" id="UP000694388">
    <property type="component" value="Unplaced"/>
</dbReference>
<dbReference type="GO" id="GO:0043204">
    <property type="term" value="C:perikaryon"/>
    <property type="evidence" value="ECO:0007669"/>
    <property type="project" value="TreeGrafter"/>
</dbReference>
<protein>
    <submittedName>
        <fullName evidence="15">Solute carrier family 5 member 7a</fullName>
    </submittedName>
</protein>
<evidence type="ECO:0000256" key="7">
    <source>
        <dbReference type="ARBA" id="ARBA00022989"/>
    </source>
</evidence>
<dbReference type="Pfam" id="PF00474">
    <property type="entry name" value="SSF"/>
    <property type="match status" value="1"/>
</dbReference>
<sequence>MAFSVGGIIAIVFFYLIILVIGIWAARRTRSVGAEAVDRSEAIMVGGRDIGMLVGVFTMTATWVGGGYINGTAEAVYLTGSGLAWAQAPFGYACSLIIGGMFFAKPMRSRGYVTMLDPFQQQYGRRMGGLLFLPAVFGEMFWSGAILSALGTTLSVVVDIGVNAAVIISACIAVFYTLIGGLYSVAYTDVVQLICIFLGLWLTIPFAMTNVAVVDITKTAREKVFQPPWLGGIAEKDISMWLDNYLLLMLGGIPWQVYFQRVLSASSATYARLLSYLAAIGCIIMAIPCVLIGAVGASTDWNLTSYGYPGPEARNKSEMILPIVMQNLCPDFVAYFGLGAVSAAVMSSADSSILSASSMFARNIYQVTFRQQILIDDRHILQTQNGIILSSPTTFCPVFSKTTSTLTPLHFLLKINFVLVLRSLFDLCPKLCSIHSLSLCTTVHLFSMIPISRKP</sequence>
<keyword evidence="11" id="KW-0325">Glycoprotein</keyword>
<evidence type="ECO:0000256" key="9">
    <source>
        <dbReference type="ARBA" id="ARBA00023065"/>
    </source>
</evidence>
<evidence type="ECO:0000256" key="8">
    <source>
        <dbReference type="ARBA" id="ARBA00023053"/>
    </source>
</evidence>
<dbReference type="CDD" id="cd11474">
    <property type="entry name" value="SLC5sbd_CHT"/>
    <property type="match status" value="1"/>
</dbReference>
<dbReference type="GO" id="GO:0007271">
    <property type="term" value="P:synaptic transmission, cholinergic"/>
    <property type="evidence" value="ECO:0007669"/>
    <property type="project" value="TreeGrafter"/>
</dbReference>
<keyword evidence="10 14" id="KW-0472">Membrane</keyword>
<comment type="similarity">
    <text evidence="2 13">Belongs to the sodium:solute symporter (SSF) (TC 2.A.21) family.</text>
</comment>
<dbReference type="PROSITE" id="PS50283">
    <property type="entry name" value="NA_SOLUT_SYMP_3"/>
    <property type="match status" value="1"/>
</dbReference>
<keyword evidence="3" id="KW-0813">Transport</keyword>
<evidence type="ECO:0000256" key="12">
    <source>
        <dbReference type="ARBA" id="ARBA00023201"/>
    </source>
</evidence>
<dbReference type="Ensembl" id="ENSEBUT00000021977.1">
    <property type="protein sequence ID" value="ENSEBUP00000021401.1"/>
    <property type="gene ID" value="ENSEBUG00000013216.1"/>
</dbReference>
<feature type="transmembrane region" description="Helical" evidence="14">
    <location>
        <begin position="332"/>
        <end position="354"/>
    </location>
</feature>
<evidence type="ECO:0000256" key="1">
    <source>
        <dbReference type="ARBA" id="ARBA00004141"/>
    </source>
</evidence>
<dbReference type="InterPro" id="IPR038377">
    <property type="entry name" value="Na/Glc_symporter_sf"/>
</dbReference>
<dbReference type="Gene3D" id="1.20.1730.10">
    <property type="entry name" value="Sodium/glucose cotransporter"/>
    <property type="match status" value="1"/>
</dbReference>
<reference evidence="15" key="1">
    <citation type="submission" date="2025-08" db="UniProtKB">
        <authorList>
            <consortium name="Ensembl"/>
        </authorList>
    </citation>
    <scope>IDENTIFICATION</scope>
</reference>
<dbReference type="InterPro" id="IPR052244">
    <property type="entry name" value="Choline_transporter"/>
</dbReference>
<accession>A0A8C4WZ28</accession>
<keyword evidence="6" id="KW-0530">Neurotransmitter biosynthesis</keyword>
<feature type="transmembrane region" description="Helical" evidence="14">
    <location>
        <begin position="275"/>
        <end position="297"/>
    </location>
</feature>
<dbReference type="InterPro" id="IPR001734">
    <property type="entry name" value="Na/solute_symporter"/>
</dbReference>
<feature type="transmembrane region" description="Helical" evidence="14">
    <location>
        <begin position="89"/>
        <end position="107"/>
    </location>
</feature>
<dbReference type="PANTHER" id="PTHR45897">
    <property type="entry name" value="HIGH-AFFINITY CHOLINE TRANSPORTER 1"/>
    <property type="match status" value="1"/>
</dbReference>
<evidence type="ECO:0000256" key="4">
    <source>
        <dbReference type="ARBA" id="ARBA00022692"/>
    </source>
</evidence>
<dbReference type="GO" id="GO:0005886">
    <property type="term" value="C:plasma membrane"/>
    <property type="evidence" value="ECO:0007669"/>
    <property type="project" value="TreeGrafter"/>
</dbReference>
<evidence type="ECO:0000256" key="2">
    <source>
        <dbReference type="ARBA" id="ARBA00006434"/>
    </source>
</evidence>
<reference evidence="15" key="2">
    <citation type="submission" date="2025-09" db="UniProtKB">
        <authorList>
            <consortium name="Ensembl"/>
        </authorList>
    </citation>
    <scope>IDENTIFICATION</scope>
</reference>
<dbReference type="GO" id="GO:0007274">
    <property type="term" value="P:neuromuscular synaptic transmission"/>
    <property type="evidence" value="ECO:0007669"/>
    <property type="project" value="TreeGrafter"/>
</dbReference>
<keyword evidence="8" id="KW-0915">Sodium</keyword>
<evidence type="ECO:0000256" key="3">
    <source>
        <dbReference type="ARBA" id="ARBA00022448"/>
    </source>
</evidence>
<keyword evidence="16" id="KW-1185">Reference proteome</keyword>
<evidence type="ECO:0000256" key="10">
    <source>
        <dbReference type="ARBA" id="ARBA00023136"/>
    </source>
</evidence>
<dbReference type="OMA" id="HANNYLA"/>
<keyword evidence="5" id="KW-0769">Symport</keyword>
<feature type="transmembrane region" description="Helical" evidence="14">
    <location>
        <begin position="190"/>
        <end position="208"/>
    </location>
</feature>
<feature type="transmembrane region" description="Helical" evidence="14">
    <location>
        <begin position="6"/>
        <end position="26"/>
    </location>
</feature>
<feature type="transmembrane region" description="Helical" evidence="14">
    <location>
        <begin position="128"/>
        <end position="150"/>
    </location>
</feature>
<dbReference type="PANTHER" id="PTHR45897:SF2">
    <property type="entry name" value="HIGH AFFINITY CHOLINE TRANSPORTER 1"/>
    <property type="match status" value="1"/>
</dbReference>
<feature type="transmembrane region" description="Helical" evidence="14">
    <location>
        <begin position="245"/>
        <end position="263"/>
    </location>
</feature>
<evidence type="ECO:0000256" key="11">
    <source>
        <dbReference type="ARBA" id="ARBA00023180"/>
    </source>
</evidence>
<evidence type="ECO:0000313" key="15">
    <source>
        <dbReference type="Ensembl" id="ENSEBUP00000021401.1"/>
    </source>
</evidence>
<dbReference type="GeneTree" id="ENSGT00690000101915"/>
<dbReference type="GO" id="GO:0045202">
    <property type="term" value="C:synapse"/>
    <property type="evidence" value="ECO:0007669"/>
    <property type="project" value="TreeGrafter"/>
</dbReference>
<keyword evidence="12" id="KW-0739">Sodium transport</keyword>
<feature type="transmembrane region" description="Helical" evidence="14">
    <location>
        <begin position="50"/>
        <end position="69"/>
    </location>
</feature>
<dbReference type="GO" id="GO:0008292">
    <property type="term" value="P:acetylcholine biosynthetic process"/>
    <property type="evidence" value="ECO:0007669"/>
    <property type="project" value="TreeGrafter"/>
</dbReference>
<name>A0A8C4WZ28_EPTBU</name>
<keyword evidence="9" id="KW-0406">Ion transport</keyword>
<organism evidence="15 16">
    <name type="scientific">Eptatretus burgeri</name>
    <name type="common">Inshore hagfish</name>
    <dbReference type="NCBI Taxonomy" id="7764"/>
    <lineage>
        <taxon>Eukaryota</taxon>
        <taxon>Metazoa</taxon>
        <taxon>Chordata</taxon>
        <taxon>Craniata</taxon>
        <taxon>Vertebrata</taxon>
        <taxon>Cyclostomata</taxon>
        <taxon>Myxini</taxon>
        <taxon>Myxiniformes</taxon>
        <taxon>Myxinidae</taxon>
        <taxon>Eptatretinae</taxon>
        <taxon>Eptatretus</taxon>
    </lineage>
</organism>
<dbReference type="GO" id="GO:0030425">
    <property type="term" value="C:dendrite"/>
    <property type="evidence" value="ECO:0007669"/>
    <property type="project" value="TreeGrafter"/>
</dbReference>
<keyword evidence="4 14" id="KW-0812">Transmembrane</keyword>
<feature type="transmembrane region" description="Helical" evidence="14">
    <location>
        <begin position="162"/>
        <end position="183"/>
    </location>
</feature>
<dbReference type="GO" id="GO:0030424">
    <property type="term" value="C:axon"/>
    <property type="evidence" value="ECO:0007669"/>
    <property type="project" value="TreeGrafter"/>
</dbReference>
<keyword evidence="7 14" id="KW-1133">Transmembrane helix</keyword>
<evidence type="ECO:0000256" key="5">
    <source>
        <dbReference type="ARBA" id="ARBA00022847"/>
    </source>
</evidence>
<evidence type="ECO:0000256" key="6">
    <source>
        <dbReference type="ARBA" id="ARBA00022979"/>
    </source>
</evidence>
<proteinExistence type="inferred from homology"/>
<comment type="subcellular location">
    <subcellularLocation>
        <location evidence="1">Membrane</location>
        <topology evidence="1">Multi-pass membrane protein</topology>
    </subcellularLocation>
</comment>
<evidence type="ECO:0000256" key="13">
    <source>
        <dbReference type="RuleBase" id="RU362091"/>
    </source>
</evidence>